<dbReference type="AlphaFoldDB" id="A0AAX3MWP2"/>
<protein>
    <submittedName>
        <fullName evidence="1">Uncharacterized protein</fullName>
    </submittedName>
</protein>
<accession>A0AAX3MWP2</accession>
<dbReference type="Proteomes" id="UP001220962">
    <property type="component" value="Chromosome"/>
</dbReference>
<reference evidence="1" key="1">
    <citation type="submission" date="2023-02" db="EMBL/GenBank/DDBJ databases">
        <title>Pathogen: clinical or host-associated sample.</title>
        <authorList>
            <person name="Hergert J."/>
            <person name="Casey R."/>
            <person name="Wagner J."/>
            <person name="Young E.L."/>
            <person name="Oakeson K.F."/>
        </authorList>
    </citation>
    <scope>NUCLEOTIDE SEQUENCE</scope>
    <source>
        <strain evidence="1">2022CK-00830</strain>
    </source>
</reference>
<dbReference type="EMBL" id="CP118101">
    <property type="protein sequence ID" value="WDH81488.1"/>
    <property type="molecule type" value="Genomic_DNA"/>
</dbReference>
<organism evidence="1 2">
    <name type="scientific">Paenibacillus urinalis</name>
    <dbReference type="NCBI Taxonomy" id="521520"/>
    <lineage>
        <taxon>Bacteria</taxon>
        <taxon>Bacillati</taxon>
        <taxon>Bacillota</taxon>
        <taxon>Bacilli</taxon>
        <taxon>Bacillales</taxon>
        <taxon>Paenibacillaceae</taxon>
        <taxon>Paenibacillus</taxon>
    </lineage>
</organism>
<evidence type="ECO:0000313" key="2">
    <source>
        <dbReference type="Proteomes" id="UP001220962"/>
    </source>
</evidence>
<dbReference type="RefSeq" id="WP_274358949.1">
    <property type="nucleotide sequence ID" value="NZ_CP118101.1"/>
</dbReference>
<gene>
    <name evidence="1" type="ORF">PUW23_18430</name>
</gene>
<proteinExistence type="predicted"/>
<name>A0AAX3MWP2_9BACL</name>
<evidence type="ECO:0000313" key="1">
    <source>
        <dbReference type="EMBL" id="WDH81488.1"/>
    </source>
</evidence>
<sequence>MMNVLKFGIVMICLLFPVACDTDSAEREESSADIAQAENNDPFVTWSGGIPYKVITEEALPDKLASKELGEVTMEVTSSELTEDIQLKGQDGLSNYLKAGSLIFQLKDANTNEVILVEHEGKMYKAVRLDQEE</sequence>